<protein>
    <submittedName>
        <fullName evidence="3">DNA internalization-related competence protein ComEC/Rec2</fullName>
    </submittedName>
</protein>
<dbReference type="Proteomes" id="UP000000849">
    <property type="component" value="Chromosome"/>
</dbReference>
<gene>
    <name evidence="3" type="ordered locus">Cfla_3691</name>
</gene>
<evidence type="ECO:0000313" key="3">
    <source>
        <dbReference type="EMBL" id="ADG76559.1"/>
    </source>
</evidence>
<evidence type="ECO:0000256" key="1">
    <source>
        <dbReference type="SAM" id="MobiDB-lite"/>
    </source>
</evidence>
<evidence type="ECO:0000313" key="4">
    <source>
        <dbReference type="Proteomes" id="UP000000849"/>
    </source>
</evidence>
<dbReference type="STRING" id="446466.Cfla_3691"/>
<dbReference type="EMBL" id="CP001964">
    <property type="protein sequence ID" value="ADG76559.1"/>
    <property type="molecule type" value="Genomic_DNA"/>
</dbReference>
<feature type="region of interest" description="Disordered" evidence="1">
    <location>
        <begin position="1"/>
        <end position="26"/>
    </location>
</feature>
<name>D5UE83_CELFN</name>
<dbReference type="KEGG" id="cfl:Cfla_3691"/>
<dbReference type="AlphaFoldDB" id="D5UE83"/>
<keyword evidence="2" id="KW-0812">Transmembrane</keyword>
<dbReference type="RefSeq" id="WP_013118886.1">
    <property type="nucleotide sequence ID" value="NC_014151.1"/>
</dbReference>
<evidence type="ECO:0000256" key="2">
    <source>
        <dbReference type="SAM" id="Phobius"/>
    </source>
</evidence>
<reference evidence="3 4" key="1">
    <citation type="journal article" date="2010" name="Stand. Genomic Sci.">
        <title>Complete genome sequence of Cellulomonas flavigena type strain (134).</title>
        <authorList>
            <person name="Abt B."/>
            <person name="Foster B."/>
            <person name="Lapidus A."/>
            <person name="Clum A."/>
            <person name="Sun H."/>
            <person name="Pukall R."/>
            <person name="Lucas S."/>
            <person name="Glavina Del Rio T."/>
            <person name="Nolan M."/>
            <person name="Tice H."/>
            <person name="Cheng J.F."/>
            <person name="Pitluck S."/>
            <person name="Liolios K."/>
            <person name="Ivanova N."/>
            <person name="Mavromatis K."/>
            <person name="Ovchinnikova G."/>
            <person name="Pati A."/>
            <person name="Goodwin L."/>
            <person name="Chen A."/>
            <person name="Palaniappan K."/>
            <person name="Land M."/>
            <person name="Hauser L."/>
            <person name="Chang Y.J."/>
            <person name="Jeffries C.D."/>
            <person name="Rohde M."/>
            <person name="Goker M."/>
            <person name="Woyke T."/>
            <person name="Bristow J."/>
            <person name="Eisen J.A."/>
            <person name="Markowitz V."/>
            <person name="Hugenholtz P."/>
            <person name="Kyrpides N.C."/>
            <person name="Klenk H.P."/>
        </authorList>
    </citation>
    <scope>NUCLEOTIDE SEQUENCE [LARGE SCALE GENOMIC DNA]</scope>
    <source>
        <strain evidence="4">ATCC 482 / DSM 20109 / BCRC 11376 / JCM 18109 / NBRC 3775 / NCIMB 8073 / NRS 134</strain>
    </source>
</reference>
<keyword evidence="2" id="KW-1133">Transmembrane helix</keyword>
<proteinExistence type="predicted"/>
<dbReference type="HOGENOM" id="CLU_2315165_0_0_11"/>
<accession>D5UE83</accession>
<keyword evidence="2" id="KW-0472">Membrane</keyword>
<feature type="transmembrane region" description="Helical" evidence="2">
    <location>
        <begin position="32"/>
        <end position="51"/>
    </location>
</feature>
<keyword evidence="4" id="KW-1185">Reference proteome</keyword>
<feature type="transmembrane region" description="Helical" evidence="2">
    <location>
        <begin position="57"/>
        <end position="76"/>
    </location>
</feature>
<sequence length="99" mass="10673">MTESPVDDTSGVDDAPPVEDADPRDELTEAGWSLLAALALAAWACAQLFWWDAPSRGTAAFGLAGASLVVVGWRLVRWRRRTRAPHESAASSRNGDLRP</sequence>
<organism evidence="3 4">
    <name type="scientific">Cellulomonas flavigena (strain ATCC 482 / DSM 20109 / BCRC 11376 / JCM 18109 / NBRC 3775 / NCIMB 8073 / NRS 134)</name>
    <dbReference type="NCBI Taxonomy" id="446466"/>
    <lineage>
        <taxon>Bacteria</taxon>
        <taxon>Bacillati</taxon>
        <taxon>Actinomycetota</taxon>
        <taxon>Actinomycetes</taxon>
        <taxon>Micrococcales</taxon>
        <taxon>Cellulomonadaceae</taxon>
        <taxon>Cellulomonas</taxon>
    </lineage>
</organism>